<dbReference type="PANTHER" id="PTHR41709">
    <property type="entry name" value="KAIB-LIKE PROTEIN 1"/>
    <property type="match status" value="1"/>
</dbReference>
<dbReference type="EMBL" id="AP012338">
    <property type="protein sequence ID" value="BAM02254.1"/>
    <property type="molecule type" value="Genomic_DNA"/>
</dbReference>
<organism evidence="2 3">
    <name type="scientific">Phycisphaera mikurensis (strain NBRC 102666 / KCTC 22515 / FYK2301M01)</name>
    <dbReference type="NCBI Taxonomy" id="1142394"/>
    <lineage>
        <taxon>Bacteria</taxon>
        <taxon>Pseudomonadati</taxon>
        <taxon>Planctomycetota</taxon>
        <taxon>Phycisphaerae</taxon>
        <taxon>Phycisphaerales</taxon>
        <taxon>Phycisphaeraceae</taxon>
        <taxon>Phycisphaera</taxon>
    </lineage>
</organism>
<keyword evidence="3" id="KW-1185">Reference proteome</keyword>
<dbReference type="InterPro" id="IPR011649">
    <property type="entry name" value="KaiB_domain"/>
</dbReference>
<dbReference type="AlphaFoldDB" id="I0IAG6"/>
<dbReference type="HOGENOM" id="CLU_144073_1_1_0"/>
<dbReference type="Pfam" id="PF07689">
    <property type="entry name" value="KaiB"/>
    <property type="match status" value="1"/>
</dbReference>
<dbReference type="eggNOG" id="COG4251">
    <property type="taxonomic scope" value="Bacteria"/>
</dbReference>
<dbReference type="GO" id="GO:0048511">
    <property type="term" value="P:rhythmic process"/>
    <property type="evidence" value="ECO:0007669"/>
    <property type="project" value="InterPro"/>
</dbReference>
<name>I0IAG6_PHYMF</name>
<dbReference type="InterPro" id="IPR039022">
    <property type="entry name" value="KaiB-like"/>
</dbReference>
<dbReference type="PANTHER" id="PTHR41709:SF2">
    <property type="entry name" value="CIRCADIAN CLOCK PROTEIN KAIB2"/>
    <property type="match status" value="1"/>
</dbReference>
<dbReference type="Gene3D" id="3.40.30.10">
    <property type="entry name" value="Glutaredoxin"/>
    <property type="match status" value="1"/>
</dbReference>
<proteinExistence type="predicted"/>
<reference evidence="2 3" key="1">
    <citation type="submission" date="2012-02" db="EMBL/GenBank/DDBJ databases">
        <title>Complete genome sequence of Phycisphaera mikurensis NBRC 102666.</title>
        <authorList>
            <person name="Ankai A."/>
            <person name="Hosoyama A."/>
            <person name="Terui Y."/>
            <person name="Sekine M."/>
            <person name="Fukai R."/>
            <person name="Kato Y."/>
            <person name="Nakamura S."/>
            <person name="Yamada-Narita S."/>
            <person name="Kawakoshi A."/>
            <person name="Fukunaga Y."/>
            <person name="Yamazaki S."/>
            <person name="Fujita N."/>
        </authorList>
    </citation>
    <scope>NUCLEOTIDE SEQUENCE [LARGE SCALE GENOMIC DNA]</scope>
    <source>
        <strain evidence="3">NBRC 102666 / KCTC 22515 / FYK2301M01</strain>
    </source>
</reference>
<dbReference type="PATRIC" id="fig|1142394.8.peg.96"/>
<accession>I0IAG6</accession>
<feature type="domain" description="KaiB" evidence="1">
    <location>
        <begin position="4"/>
        <end position="84"/>
    </location>
</feature>
<gene>
    <name evidence="2" type="primary">kaiB</name>
    <name evidence="2" type="ordered locus">PSMK_00950</name>
</gene>
<protein>
    <submittedName>
        <fullName evidence="2">Putative circadian clock protein KaiB</fullName>
    </submittedName>
</protein>
<dbReference type="SMART" id="SM01248">
    <property type="entry name" value="KaiB"/>
    <property type="match status" value="1"/>
</dbReference>
<evidence type="ECO:0000259" key="1">
    <source>
        <dbReference type="SMART" id="SM01248"/>
    </source>
</evidence>
<dbReference type="InterPro" id="IPR036249">
    <property type="entry name" value="Thioredoxin-like_sf"/>
</dbReference>
<evidence type="ECO:0000313" key="3">
    <source>
        <dbReference type="Proteomes" id="UP000007881"/>
    </source>
</evidence>
<dbReference type="SUPFAM" id="SSF52833">
    <property type="entry name" value="Thioredoxin-like"/>
    <property type="match status" value="1"/>
</dbReference>
<dbReference type="KEGG" id="phm:PSMK_00950"/>
<evidence type="ECO:0000313" key="2">
    <source>
        <dbReference type="EMBL" id="BAM02254.1"/>
    </source>
</evidence>
<dbReference type="Proteomes" id="UP000007881">
    <property type="component" value="Chromosome"/>
</dbReference>
<dbReference type="STRING" id="1142394.PSMK_00950"/>
<sequence>MRLTLFVGEASAATDAAVATLRRLVEDQPDAFELRIIDVHRQPEAAERHRVIATPTLIRELPPPVRRIIGDLSRHERVRVALDLTADLAENLTRGTQDPSPDPDPEA</sequence>